<dbReference type="Pfam" id="PF00149">
    <property type="entry name" value="Metallophos"/>
    <property type="match status" value="1"/>
</dbReference>
<evidence type="ECO:0000313" key="4">
    <source>
        <dbReference type="EMBL" id="PRY97544.1"/>
    </source>
</evidence>
<feature type="chain" id="PRO_5015654464" evidence="2">
    <location>
        <begin position="28"/>
        <end position="459"/>
    </location>
</feature>
<gene>
    <name evidence="4" type="ORF">BCM14_2004</name>
</gene>
<dbReference type="EMBL" id="PVTV01000014">
    <property type="protein sequence ID" value="PRY97544.1"/>
    <property type="molecule type" value="Genomic_DNA"/>
</dbReference>
<evidence type="ECO:0000256" key="2">
    <source>
        <dbReference type="SAM" id="SignalP"/>
    </source>
</evidence>
<reference evidence="4 5" key="1">
    <citation type="submission" date="2018-03" db="EMBL/GenBank/DDBJ databases">
        <title>Genomic Encyclopedia of Type Strains, Phase III (KMG-III): the genomes of soil and plant-associated and newly described type strains.</title>
        <authorList>
            <person name="Whitman W."/>
        </authorList>
    </citation>
    <scope>NUCLEOTIDE SEQUENCE [LARGE SCALE GENOMIC DNA]</scope>
    <source>
        <strain evidence="4 5">MWH-P2sevCIIIb</strain>
    </source>
</reference>
<dbReference type="OrthoDB" id="9763403at2"/>
<dbReference type="PANTHER" id="PTHR22953:SF153">
    <property type="entry name" value="PURPLE ACID PHOSPHATASE"/>
    <property type="match status" value="1"/>
</dbReference>
<dbReference type="PANTHER" id="PTHR22953">
    <property type="entry name" value="ACID PHOSPHATASE RELATED"/>
    <property type="match status" value="1"/>
</dbReference>
<dbReference type="GO" id="GO:0003993">
    <property type="term" value="F:acid phosphatase activity"/>
    <property type="evidence" value="ECO:0007669"/>
    <property type="project" value="InterPro"/>
</dbReference>
<keyword evidence="5" id="KW-1185">Reference proteome</keyword>
<dbReference type="InterPro" id="IPR029052">
    <property type="entry name" value="Metallo-depent_PP-like"/>
</dbReference>
<comment type="caution">
    <text evidence="4">The sequence shown here is derived from an EMBL/GenBank/DDBJ whole genome shotgun (WGS) entry which is preliminary data.</text>
</comment>
<name>A0A2T0XF26_9BURK</name>
<sequence>MSVSTSRIVLRCLMFLSVLFQIPQVCAALELPAPYAFIVAGDGQYVVHAVTQASTCPLIAWDTQAPIQMAVRVGPAEIGARTPEEDKPANFPVLSCEATWLKGAKQARIGDQILKSPTASPQRIVVLGDTGCRLKAADKAFQACLDPVQWPFANIAKQAASKNPDLVIHVGDIAYRESPCPAEIKGCAGSVWGQGYDVWDADFFQPALPLLTQAPWVFARGNHESCARSGQGWFRFIDYQAWDAQRTCNTVADYEAGDYSVPFAVSIGSEAQIIVFDSSADKKKNSPSSVNFKKYSQQLATVDQLLSAKPFNIFVSHHPLEAVEKSRDTGAPFLFQTGLTHVMSELDKQHAVRQGMSFSLHGHFHTFESISFNDGRAPVIVTGNGGTAIAPSPKTSDVTESLQQQFNVKGFVSRQSYGFLTLDRQNKAGSRWLLTEYDSDGKSIVTCQLNSRKSVCQPV</sequence>
<keyword evidence="1 2" id="KW-0732">Signal</keyword>
<dbReference type="InterPro" id="IPR004843">
    <property type="entry name" value="Calcineurin-like_PHP"/>
</dbReference>
<dbReference type="Gene3D" id="3.60.21.10">
    <property type="match status" value="1"/>
</dbReference>
<feature type="domain" description="Calcineurin-like phosphoesterase" evidence="3">
    <location>
        <begin position="123"/>
        <end position="366"/>
    </location>
</feature>
<evidence type="ECO:0000259" key="3">
    <source>
        <dbReference type="Pfam" id="PF00149"/>
    </source>
</evidence>
<dbReference type="RefSeq" id="WP_106227854.1">
    <property type="nucleotide sequence ID" value="NZ_PVTV01000014.1"/>
</dbReference>
<dbReference type="AlphaFoldDB" id="A0A2T0XF26"/>
<evidence type="ECO:0000313" key="5">
    <source>
        <dbReference type="Proteomes" id="UP000238308"/>
    </source>
</evidence>
<proteinExistence type="predicted"/>
<dbReference type="Proteomes" id="UP000238308">
    <property type="component" value="Unassembled WGS sequence"/>
</dbReference>
<organism evidence="4 5">
    <name type="scientific">Jezberella montanilacus</name>
    <dbReference type="NCBI Taxonomy" id="323426"/>
    <lineage>
        <taxon>Bacteria</taxon>
        <taxon>Pseudomonadati</taxon>
        <taxon>Pseudomonadota</taxon>
        <taxon>Betaproteobacteria</taxon>
        <taxon>Burkholderiales</taxon>
        <taxon>Alcaligenaceae</taxon>
        <taxon>Jezberella</taxon>
    </lineage>
</organism>
<dbReference type="SUPFAM" id="SSF56300">
    <property type="entry name" value="Metallo-dependent phosphatases"/>
    <property type="match status" value="1"/>
</dbReference>
<accession>A0A2T0XF26</accession>
<feature type="signal peptide" evidence="2">
    <location>
        <begin position="1"/>
        <end position="27"/>
    </location>
</feature>
<evidence type="ECO:0000256" key="1">
    <source>
        <dbReference type="ARBA" id="ARBA00022729"/>
    </source>
</evidence>
<protein>
    <submittedName>
        <fullName evidence="4">3',5'-cyclic AMP phosphodiesterase CpdA</fullName>
    </submittedName>
</protein>
<dbReference type="InterPro" id="IPR039331">
    <property type="entry name" value="PAPs-like"/>
</dbReference>